<reference evidence="1 2" key="1">
    <citation type="submission" date="2023-07" db="EMBL/GenBank/DDBJ databases">
        <title>Genomic Encyclopedia of Type Strains, Phase IV (KMG-IV): sequencing the most valuable type-strain genomes for metagenomic binning, comparative biology and taxonomic classification.</title>
        <authorList>
            <person name="Goeker M."/>
        </authorList>
    </citation>
    <scope>NUCLEOTIDE SEQUENCE [LARGE SCALE GENOMIC DNA]</scope>
    <source>
        <strain evidence="1 2">DSM 4006</strain>
    </source>
</reference>
<name>A0ABT9XG97_9BACL</name>
<dbReference type="SUPFAM" id="SSF53383">
    <property type="entry name" value="PLP-dependent transferases"/>
    <property type="match status" value="1"/>
</dbReference>
<dbReference type="Pfam" id="PF06838">
    <property type="entry name" value="Met_gamma_lyase"/>
    <property type="match status" value="1"/>
</dbReference>
<accession>A0ABT9XG97</accession>
<dbReference type="RefSeq" id="WP_274456039.1">
    <property type="nucleotide sequence ID" value="NZ_CP067097.1"/>
</dbReference>
<dbReference type="InterPro" id="IPR015424">
    <property type="entry name" value="PyrdxlP-dep_Trfase"/>
</dbReference>
<dbReference type="InterPro" id="IPR015421">
    <property type="entry name" value="PyrdxlP-dep_Trfase_major"/>
</dbReference>
<evidence type="ECO:0000313" key="1">
    <source>
        <dbReference type="EMBL" id="MDQ0189321.1"/>
    </source>
</evidence>
<dbReference type="PANTHER" id="PTHR46658">
    <property type="entry name" value="CYS OR MET METABOLISM PYRIDOXAL-PHOSPHATE-DEPENDENT ENZYME"/>
    <property type="match status" value="1"/>
</dbReference>
<gene>
    <name evidence="1" type="ORF">J2S03_001141</name>
</gene>
<dbReference type="Gene3D" id="3.90.1150.60">
    <property type="entry name" value="Methioning gamme-lyase, C-terminal domain"/>
    <property type="match status" value="1"/>
</dbReference>
<dbReference type="Gene3D" id="3.40.640.10">
    <property type="entry name" value="Type I PLP-dependent aspartate aminotransferase-like (Major domain)"/>
    <property type="match status" value="1"/>
</dbReference>
<dbReference type="EMBL" id="JAUSTP010000006">
    <property type="protein sequence ID" value="MDQ0189321.1"/>
    <property type="molecule type" value="Genomic_DNA"/>
</dbReference>
<organism evidence="1 2">
    <name type="scientific">Alicyclobacillus cycloheptanicus</name>
    <dbReference type="NCBI Taxonomy" id="1457"/>
    <lineage>
        <taxon>Bacteria</taxon>
        <taxon>Bacillati</taxon>
        <taxon>Bacillota</taxon>
        <taxon>Bacilli</taxon>
        <taxon>Bacillales</taxon>
        <taxon>Alicyclobacillaceae</taxon>
        <taxon>Alicyclobacillus</taxon>
    </lineage>
</organism>
<sequence>MNNNTSTVTTAARELVAKAAEEAASAFEQVEKTARFNQEKVLEAFWAERVSEADLHGSTGYGLSDEGRDKLERVYARVFGAEAALVRPQIVSGTHALKLGLFGVLRPGDHVLFATGAPYDTLEEVVGIRPSPGSLAAFQVSHSMVPLTAAGEIDVDQVVHAILPNTKMVFFQRSRGYADRPALPLAQLAAAWQSIRQARNDVVIAVDNCYGEFVEQREPCDLGADLAMGSLIKNPGGGIAPTGGYVVGRADLIEEAAACLTAPGIGAEVGPTQGFLRLFYQGLFLAPHVVVQALKGSILAARVFEKLGFSVLPKWNEARADLILTVRFNDRERLLAFCEAVQASAPVDAFVRPYGAPMAGYASDVVMAAGAFIQGGSLEMSADAPLREPYIGYFQGGLTYEHVYIALERIATVFLDM</sequence>
<dbReference type="InterPro" id="IPR009651">
    <property type="entry name" value="Met_g_lyase_put"/>
</dbReference>
<comment type="caution">
    <text evidence="1">The sequence shown here is derived from an EMBL/GenBank/DDBJ whole genome shotgun (WGS) entry which is preliminary data.</text>
</comment>
<dbReference type="PANTHER" id="PTHR46658:SF1">
    <property type="entry name" value="CYS OR MET METABOLISM PYRIDOXAL-PHOSPHATE-DEPENDENT ENZYME"/>
    <property type="match status" value="1"/>
</dbReference>
<keyword evidence="2" id="KW-1185">Reference proteome</keyword>
<protein>
    <submittedName>
        <fullName evidence="1">Cystathionine beta-lyase family protein involved in aluminum resistance</fullName>
    </submittedName>
</protein>
<dbReference type="Proteomes" id="UP001232973">
    <property type="component" value="Unassembled WGS sequence"/>
</dbReference>
<evidence type="ECO:0000313" key="2">
    <source>
        <dbReference type="Proteomes" id="UP001232973"/>
    </source>
</evidence>
<proteinExistence type="predicted"/>